<dbReference type="InterPro" id="IPR052911">
    <property type="entry name" value="Corrinoid_activation_enz"/>
</dbReference>
<sequence length="512" mass="55700">MWYNKTMLSRKVSLVLPPPRLGDNRADAERCLAALPFREVEVPLSVLQYLPRVLREGDWKVTVTLGVRTGGEWRLLAVEPGDTTARHWGVALDGGTTTLVASLVDLNTGEVKVTASCLNAQVEVAEDLLTRLQLSEEPEGREQLTRLLRESVNRLVQELASRAGISPEEITALVFSGNTAMTHFFLGLDPSRLCREPYLPVVNNPGFYRNREGLNLVIHPEAVIYCLPNVGSYVGGDALAGILVSGLHRREAISLLVDIGTNAELVLGNREWLVAAAGAAGPALEGGVVEAGMRAEPGAVDRIWVDPSTGKIRYRVIGGGKVRGLCGSAVVDLLAGLVLAGIIDRAGRFTDGREAMEVVPAEETEQGRPLILTQKDVKNFLRTKGAVTAAIETLQAAVGIGFKDIEYFFVAGTFGEHLDVEAAVTLGLYPDLPRERIILLGNASLEGARRALLDEKGREELALIGQKLTYIELNADQKFMDRFVGGQFFPHTDLELYPTVRERLRAAGRLKE</sequence>
<dbReference type="Pfam" id="PF14574">
    <property type="entry name" value="RACo_C_ter"/>
    <property type="match status" value="1"/>
</dbReference>
<dbReference type="STRING" id="429009.Adeg_1141"/>
<feature type="domain" description="RACo linker region" evidence="2">
    <location>
        <begin position="10"/>
        <end position="84"/>
    </location>
</feature>
<protein>
    <submittedName>
        <fullName evidence="4">Fdx7</fullName>
    </submittedName>
</protein>
<evidence type="ECO:0000259" key="1">
    <source>
        <dbReference type="Pfam" id="PF14574"/>
    </source>
</evidence>
<dbReference type="AlphaFoldDB" id="C9RDD2"/>
<organism evidence="4 5">
    <name type="scientific">Ammonifex degensii (strain DSM 10501 / KC4)</name>
    <dbReference type="NCBI Taxonomy" id="429009"/>
    <lineage>
        <taxon>Bacteria</taxon>
        <taxon>Bacillati</taxon>
        <taxon>Bacillota</taxon>
        <taxon>Clostridia</taxon>
        <taxon>Thermoanaerobacterales</taxon>
        <taxon>Thermoanaerobacteraceae</taxon>
        <taxon>Ammonifex</taxon>
    </lineage>
</organism>
<accession>C9RDD2</accession>
<feature type="domain" description="RACo C-terminal" evidence="1">
    <location>
        <begin position="253"/>
        <end position="500"/>
    </location>
</feature>
<dbReference type="eggNOG" id="COG3894">
    <property type="taxonomic scope" value="Bacteria"/>
</dbReference>
<dbReference type="Gene3D" id="3.10.20.880">
    <property type="match status" value="1"/>
</dbReference>
<dbReference type="Gene3D" id="3.30.420.480">
    <property type="entry name" value="Domain of unknown function (DUF4445)"/>
    <property type="match status" value="1"/>
</dbReference>
<name>C9RDD2_AMMDK</name>
<dbReference type="OrthoDB" id="9810588at2"/>
<evidence type="ECO:0000313" key="4">
    <source>
        <dbReference type="EMBL" id="ACX52259.1"/>
    </source>
</evidence>
<dbReference type="HOGENOM" id="CLU_019091_1_0_9"/>
<proteinExistence type="predicted"/>
<dbReference type="Proteomes" id="UP000002620">
    <property type="component" value="Chromosome"/>
</dbReference>
<dbReference type="InterPro" id="IPR027980">
    <property type="entry name" value="RACo_C"/>
</dbReference>
<dbReference type="EMBL" id="CP001785">
    <property type="protein sequence ID" value="ACX52259.1"/>
    <property type="molecule type" value="Genomic_DNA"/>
</dbReference>
<dbReference type="InterPro" id="IPR040506">
    <property type="entry name" value="RACo_linker"/>
</dbReference>
<dbReference type="KEGG" id="adg:Adeg_1141"/>
<dbReference type="RefSeq" id="WP_015739136.1">
    <property type="nucleotide sequence ID" value="NC_013385.1"/>
</dbReference>
<feature type="domain" description="RACo-like middle region" evidence="3">
    <location>
        <begin position="89"/>
        <end position="249"/>
    </location>
</feature>
<keyword evidence="5" id="KW-1185">Reference proteome</keyword>
<dbReference type="Pfam" id="PF17651">
    <property type="entry name" value="Raco_middle"/>
    <property type="match status" value="1"/>
</dbReference>
<dbReference type="InterPro" id="IPR043129">
    <property type="entry name" value="ATPase_NBD"/>
</dbReference>
<dbReference type="SUPFAM" id="SSF53067">
    <property type="entry name" value="Actin-like ATPase domain"/>
    <property type="match status" value="1"/>
</dbReference>
<evidence type="ECO:0000259" key="3">
    <source>
        <dbReference type="Pfam" id="PF17651"/>
    </source>
</evidence>
<dbReference type="PANTHER" id="PTHR42895:SF1">
    <property type="entry name" value="IRON-SULFUR CLUSTER PROTEIN"/>
    <property type="match status" value="1"/>
</dbReference>
<dbReference type="Pfam" id="PF17650">
    <property type="entry name" value="RACo_linker"/>
    <property type="match status" value="1"/>
</dbReference>
<reference evidence="4 5" key="1">
    <citation type="submission" date="2009-10" db="EMBL/GenBank/DDBJ databases">
        <title>Complete sequence of chromosome of Ammonifex degensii KC4.</title>
        <authorList>
            <consortium name="US DOE Joint Genome Institute"/>
            <person name="Kerfeld C."/>
            <person name="Goodner B."/>
            <person name="Huber H."/>
            <person name="Stetter K."/>
            <person name="Lucas S."/>
            <person name="Copeland A."/>
            <person name="Lapidus A."/>
            <person name="Glavina del Rio T."/>
            <person name="Dalin E."/>
            <person name="Tice H."/>
            <person name="Bruce D."/>
            <person name="Goodwin L."/>
            <person name="Pitluck S."/>
            <person name="Saunders E."/>
            <person name="Brettin T."/>
            <person name="Detter J.C."/>
            <person name="Han C."/>
            <person name="Larimer F."/>
            <person name="Land M."/>
            <person name="Hauser L."/>
            <person name="Kyrpides N."/>
            <person name="Ovchinnikova G."/>
            <person name="Richardson P."/>
        </authorList>
    </citation>
    <scope>NUCLEOTIDE SEQUENCE [LARGE SCALE GENOMIC DNA]</scope>
    <source>
        <strain evidence="5">DSM 10501 / KC4</strain>
    </source>
</reference>
<evidence type="ECO:0000313" key="5">
    <source>
        <dbReference type="Proteomes" id="UP000002620"/>
    </source>
</evidence>
<dbReference type="PANTHER" id="PTHR42895">
    <property type="entry name" value="IRON-SULFUR CLUSTER-BINDING PROTEIN-RELATED"/>
    <property type="match status" value="1"/>
</dbReference>
<evidence type="ECO:0000259" key="2">
    <source>
        <dbReference type="Pfam" id="PF17650"/>
    </source>
</evidence>
<dbReference type="InterPro" id="IPR042259">
    <property type="entry name" value="Raco-like_middle_sf"/>
</dbReference>
<gene>
    <name evidence="4" type="ordered locus">Adeg_1141</name>
</gene>
<dbReference type="InterPro" id="IPR041414">
    <property type="entry name" value="Raco-like_middle"/>
</dbReference>